<dbReference type="Pfam" id="PF00590">
    <property type="entry name" value="TP_methylase"/>
    <property type="match status" value="1"/>
</dbReference>
<evidence type="ECO:0000313" key="11">
    <source>
        <dbReference type="EMBL" id="VFK75258.1"/>
    </source>
</evidence>
<comment type="function">
    <text evidence="6">Catalyzes the 2'-O-methylation of the ribose of cytidine 1402 (C1402) in 16S rRNA.</text>
</comment>
<feature type="domain" description="Tetrapyrrole methylase" evidence="7">
    <location>
        <begin position="6"/>
        <end position="205"/>
    </location>
</feature>
<dbReference type="EMBL" id="CAADFO010000019">
    <property type="protein sequence ID" value="VFK26199.1"/>
    <property type="molecule type" value="Genomic_DNA"/>
</dbReference>
<keyword evidence="2 6" id="KW-0698">rRNA processing</keyword>
<dbReference type="PANTHER" id="PTHR46111">
    <property type="entry name" value="RIBOSOMAL RNA SMALL SUBUNIT METHYLTRANSFERASE I"/>
    <property type="match status" value="1"/>
</dbReference>
<evidence type="ECO:0000259" key="8">
    <source>
        <dbReference type="Pfam" id="PF23016"/>
    </source>
</evidence>
<dbReference type="HAMAP" id="MF_01877">
    <property type="entry name" value="16SrRNA_methyltr_I"/>
    <property type="match status" value="1"/>
</dbReference>
<evidence type="ECO:0000259" key="7">
    <source>
        <dbReference type="Pfam" id="PF00590"/>
    </source>
</evidence>
<protein>
    <recommendedName>
        <fullName evidence="6">Ribosomal RNA small subunit methyltransferase I</fullName>
        <ecNumber evidence="6">2.1.1.198</ecNumber>
    </recommendedName>
    <alternativeName>
        <fullName evidence="6">16S rRNA 2'-O-ribose C1402 methyltransferase</fullName>
    </alternativeName>
    <alternativeName>
        <fullName evidence="6">rRNA (cytidine-2'-O-)-methyltransferase RsmI</fullName>
    </alternativeName>
</protein>
<dbReference type="FunFam" id="3.40.1010.10:FF:000007">
    <property type="entry name" value="Ribosomal RNA small subunit methyltransferase I"/>
    <property type="match status" value="1"/>
</dbReference>
<evidence type="ECO:0000256" key="2">
    <source>
        <dbReference type="ARBA" id="ARBA00022552"/>
    </source>
</evidence>
<evidence type="ECO:0000256" key="6">
    <source>
        <dbReference type="HAMAP-Rule" id="MF_01877"/>
    </source>
</evidence>
<evidence type="ECO:0000256" key="1">
    <source>
        <dbReference type="ARBA" id="ARBA00022490"/>
    </source>
</evidence>
<evidence type="ECO:0000256" key="4">
    <source>
        <dbReference type="ARBA" id="ARBA00022679"/>
    </source>
</evidence>
<dbReference type="EMBL" id="CAADFQ010000018">
    <property type="protein sequence ID" value="VFK30836.1"/>
    <property type="molecule type" value="Genomic_DNA"/>
</dbReference>
<gene>
    <name evidence="6" type="primary">rsmI</name>
    <name evidence="9" type="ORF">BECKMB1821G_GA0114241_101910</name>
    <name evidence="11" type="ORF">BECKMB1821H_GA0114242_101839</name>
    <name evidence="10" type="ORF">BECKMB1821I_GA0114274_101839</name>
</gene>
<sequence length="285" mass="31876">METGILYIVATPIGNLGDITLRAIEVLGMVDLILAEDTRISARLLRRYEITTPVMAFHEHNEREMASRMVARLEQGANIALISDAGTPLLSDPGFHLVRLLRAQGKRVIPIPGPSAVVCALSAGGLPMDRFVFEGFLPSKREARRRRLQALAEETRTLVLYEAPHRILDAIRDITELFGGERQGVIARELTKTFETIHAGPIENLHDWLRKDENNRRGEFVLMIGGKPEEDNEGIGAEELRTLHLVLEELPIKKAVALTARLTGRKRNALYRLALQIMEKSRTIG</sequence>
<evidence type="ECO:0000313" key="9">
    <source>
        <dbReference type="EMBL" id="VFK26199.1"/>
    </source>
</evidence>
<evidence type="ECO:0000256" key="3">
    <source>
        <dbReference type="ARBA" id="ARBA00022603"/>
    </source>
</evidence>
<name>A0A450XNI7_9GAMM</name>
<dbReference type="Gene3D" id="3.40.1010.10">
    <property type="entry name" value="Cobalt-precorrin-4 Transmethylase, Domain 1"/>
    <property type="match status" value="1"/>
</dbReference>
<dbReference type="SUPFAM" id="SSF53790">
    <property type="entry name" value="Tetrapyrrole methylase"/>
    <property type="match status" value="1"/>
</dbReference>
<dbReference type="CDD" id="cd11648">
    <property type="entry name" value="RsmI"/>
    <property type="match status" value="1"/>
</dbReference>
<evidence type="ECO:0000313" key="10">
    <source>
        <dbReference type="EMBL" id="VFK30836.1"/>
    </source>
</evidence>
<dbReference type="EMBL" id="CAADGH010000018">
    <property type="protein sequence ID" value="VFK75258.1"/>
    <property type="molecule type" value="Genomic_DNA"/>
</dbReference>
<dbReference type="GO" id="GO:0070677">
    <property type="term" value="F:rRNA (cytosine-2'-O-)-methyltransferase activity"/>
    <property type="evidence" value="ECO:0007669"/>
    <property type="project" value="UniProtKB-UniRule"/>
</dbReference>
<comment type="subcellular location">
    <subcellularLocation>
        <location evidence="6">Cytoplasm</location>
    </subcellularLocation>
</comment>
<proteinExistence type="inferred from homology"/>
<dbReference type="InterPro" id="IPR014777">
    <property type="entry name" value="4pyrrole_Mease_sub1"/>
</dbReference>
<keyword evidence="3 6" id="KW-0489">Methyltransferase</keyword>
<dbReference type="InterPro" id="IPR014776">
    <property type="entry name" value="4pyrrole_Mease_sub2"/>
</dbReference>
<dbReference type="Pfam" id="PF23016">
    <property type="entry name" value="RsmI_C"/>
    <property type="match status" value="1"/>
</dbReference>
<dbReference type="InterPro" id="IPR008189">
    <property type="entry name" value="rRNA_ssu_MeTfrase_I"/>
</dbReference>
<dbReference type="InterPro" id="IPR053910">
    <property type="entry name" value="RsmI_HTH"/>
</dbReference>
<comment type="catalytic activity">
    <reaction evidence="6">
        <text>cytidine(1402) in 16S rRNA + S-adenosyl-L-methionine = 2'-O-methylcytidine(1402) in 16S rRNA + S-adenosyl-L-homocysteine + H(+)</text>
        <dbReference type="Rhea" id="RHEA:42924"/>
        <dbReference type="Rhea" id="RHEA-COMP:10285"/>
        <dbReference type="Rhea" id="RHEA-COMP:10286"/>
        <dbReference type="ChEBI" id="CHEBI:15378"/>
        <dbReference type="ChEBI" id="CHEBI:57856"/>
        <dbReference type="ChEBI" id="CHEBI:59789"/>
        <dbReference type="ChEBI" id="CHEBI:74495"/>
        <dbReference type="ChEBI" id="CHEBI:82748"/>
        <dbReference type="EC" id="2.1.1.198"/>
    </reaction>
</comment>
<dbReference type="Gene3D" id="3.30.950.10">
    <property type="entry name" value="Methyltransferase, Cobalt-precorrin-4 Transmethylase, Domain 2"/>
    <property type="match status" value="1"/>
</dbReference>
<organism evidence="10">
    <name type="scientific">Candidatus Kentrum sp. MB</name>
    <dbReference type="NCBI Taxonomy" id="2138164"/>
    <lineage>
        <taxon>Bacteria</taxon>
        <taxon>Pseudomonadati</taxon>
        <taxon>Pseudomonadota</taxon>
        <taxon>Gammaproteobacteria</taxon>
        <taxon>Candidatus Kentrum</taxon>
    </lineage>
</organism>
<dbReference type="InterPro" id="IPR000878">
    <property type="entry name" value="4pyrrol_Mease"/>
</dbReference>
<dbReference type="InterPro" id="IPR035996">
    <property type="entry name" value="4pyrrol_Methylase_sf"/>
</dbReference>
<dbReference type="AlphaFoldDB" id="A0A450XNI7"/>
<keyword evidence="5 6" id="KW-0949">S-adenosyl-L-methionine</keyword>
<keyword evidence="1 6" id="KW-0963">Cytoplasm</keyword>
<dbReference type="EC" id="2.1.1.198" evidence="6"/>
<dbReference type="GO" id="GO:0005737">
    <property type="term" value="C:cytoplasm"/>
    <property type="evidence" value="ECO:0007669"/>
    <property type="project" value="UniProtKB-SubCell"/>
</dbReference>
<accession>A0A450XNI7</accession>
<dbReference type="FunFam" id="3.30.950.10:FF:000002">
    <property type="entry name" value="Ribosomal RNA small subunit methyltransferase I"/>
    <property type="match status" value="1"/>
</dbReference>
<reference evidence="10" key="1">
    <citation type="submission" date="2019-02" db="EMBL/GenBank/DDBJ databases">
        <authorList>
            <person name="Gruber-Vodicka R. H."/>
            <person name="Seah K. B. B."/>
        </authorList>
    </citation>
    <scope>NUCLEOTIDE SEQUENCE</scope>
    <source>
        <strain evidence="9">BECK_BZ197</strain>
        <strain evidence="11">BECK_BZ198</strain>
        <strain evidence="10">BECK_BZ199</strain>
    </source>
</reference>
<feature type="domain" description="RsmI HTH" evidence="8">
    <location>
        <begin position="234"/>
        <end position="276"/>
    </location>
</feature>
<comment type="similarity">
    <text evidence="6">Belongs to the methyltransferase superfamily. RsmI family.</text>
</comment>
<dbReference type="PROSITE" id="PS01296">
    <property type="entry name" value="RSMI"/>
    <property type="match status" value="1"/>
</dbReference>
<dbReference type="NCBIfam" id="TIGR00096">
    <property type="entry name" value="16S rRNA (cytidine(1402)-2'-O)-methyltransferase"/>
    <property type="match status" value="1"/>
</dbReference>
<keyword evidence="4 6" id="KW-0808">Transferase</keyword>
<dbReference type="InterPro" id="IPR018063">
    <property type="entry name" value="SAM_MeTrfase_RsmI_CS"/>
</dbReference>
<dbReference type="PIRSF" id="PIRSF005917">
    <property type="entry name" value="MTase_YraL"/>
    <property type="match status" value="1"/>
</dbReference>
<evidence type="ECO:0000256" key="5">
    <source>
        <dbReference type="ARBA" id="ARBA00022691"/>
    </source>
</evidence>
<dbReference type="PANTHER" id="PTHR46111:SF1">
    <property type="entry name" value="RIBOSOMAL RNA SMALL SUBUNIT METHYLTRANSFERASE I"/>
    <property type="match status" value="1"/>
</dbReference>